<dbReference type="InterPro" id="IPR034660">
    <property type="entry name" value="DinB/YfiT-like"/>
</dbReference>
<dbReference type="SUPFAM" id="SSF109854">
    <property type="entry name" value="DinB/YfiT-like putative metalloenzymes"/>
    <property type="match status" value="1"/>
</dbReference>
<accession>A0ABV2LVC0</accession>
<keyword evidence="4" id="KW-1185">Reference proteome</keyword>
<evidence type="ECO:0000313" key="3">
    <source>
        <dbReference type="EMBL" id="MET3732509.1"/>
    </source>
</evidence>
<reference evidence="3 4" key="1">
    <citation type="submission" date="2024-06" db="EMBL/GenBank/DDBJ databases">
        <title>Genomic Encyclopedia of Type Strains, Phase IV (KMG-IV): sequencing the most valuable type-strain genomes for metagenomic binning, comparative biology and taxonomic classification.</title>
        <authorList>
            <person name="Goeker M."/>
        </authorList>
    </citation>
    <scope>NUCLEOTIDE SEQUENCE [LARGE SCALE GENOMIC DNA]</scope>
    <source>
        <strain evidence="3 4">DSM 29388</strain>
    </source>
</reference>
<evidence type="ECO:0000256" key="2">
    <source>
        <dbReference type="ARBA" id="ARBA00022723"/>
    </source>
</evidence>
<proteinExistence type="inferred from homology"/>
<dbReference type="EMBL" id="JBEPMO010000013">
    <property type="protein sequence ID" value="MET3732509.1"/>
    <property type="molecule type" value="Genomic_DNA"/>
</dbReference>
<comment type="similarity">
    <text evidence="1">Belongs to the DinB family.</text>
</comment>
<dbReference type="Gene3D" id="1.20.120.450">
    <property type="entry name" value="dinb family like domain"/>
    <property type="match status" value="1"/>
</dbReference>
<evidence type="ECO:0000313" key="4">
    <source>
        <dbReference type="Proteomes" id="UP001549146"/>
    </source>
</evidence>
<comment type="caution">
    <text evidence="3">The sequence shown here is derived from an EMBL/GenBank/DDBJ whole genome shotgun (WGS) entry which is preliminary data.</text>
</comment>
<dbReference type="InterPro" id="IPR007837">
    <property type="entry name" value="DinB"/>
</dbReference>
<keyword evidence="2" id="KW-0479">Metal-binding</keyword>
<protein>
    <submittedName>
        <fullName evidence="3">Damage-inducible protein DinB</fullName>
    </submittedName>
</protein>
<gene>
    <name evidence="3" type="ORF">ABID46_002098</name>
</gene>
<name>A0ABV2LVC0_9FLAO</name>
<dbReference type="Proteomes" id="UP001549146">
    <property type="component" value="Unassembled WGS sequence"/>
</dbReference>
<dbReference type="RefSeq" id="WP_354509787.1">
    <property type="nucleotide sequence ID" value="NZ_JBEPMO010000013.1"/>
</dbReference>
<organism evidence="3 4">
    <name type="scientific">Moheibacter stercoris</name>
    <dbReference type="NCBI Taxonomy" id="1628251"/>
    <lineage>
        <taxon>Bacteria</taxon>
        <taxon>Pseudomonadati</taxon>
        <taxon>Bacteroidota</taxon>
        <taxon>Flavobacteriia</taxon>
        <taxon>Flavobacteriales</taxon>
        <taxon>Weeksellaceae</taxon>
        <taxon>Moheibacter</taxon>
    </lineage>
</organism>
<sequence length="160" mass="18560">MNTTANSNILSSGDLLKNWQANRGLTRRVIEAFPEKELFEFSIAGMRPFSEMTKELLAIAGPGLDQIVNGSDQILDEERTEWNSKEALLKAWDETTELINSLWSKMEDSKFEERIKLFGQYENTVFDSITYFVENEIHHRGQGYVYLRAIGIEPPFFWEK</sequence>
<dbReference type="Pfam" id="PF05163">
    <property type="entry name" value="DinB"/>
    <property type="match status" value="1"/>
</dbReference>
<evidence type="ECO:0000256" key="1">
    <source>
        <dbReference type="ARBA" id="ARBA00008635"/>
    </source>
</evidence>